<dbReference type="OrthoDB" id="5765005at2"/>
<evidence type="ECO:0000259" key="2">
    <source>
        <dbReference type="Pfam" id="PF21083"/>
    </source>
</evidence>
<dbReference type="EMBL" id="FMXN01000001">
    <property type="protein sequence ID" value="SDB04069.1"/>
    <property type="molecule type" value="Genomic_DNA"/>
</dbReference>
<dbReference type="InterPro" id="IPR048373">
    <property type="entry name" value="ZapC_N"/>
</dbReference>
<name>A0A1G6A6S3_9GAMM</name>
<keyword evidence="3" id="KW-0132">Cell division</keyword>
<gene>
    <name evidence="3" type="ORF">SAMN02927930_00164</name>
</gene>
<keyword evidence="3" id="KW-0131">Cell cycle</keyword>
<protein>
    <submittedName>
        <fullName evidence="3">Cell division protein ZapC</fullName>
    </submittedName>
</protein>
<keyword evidence="4" id="KW-1185">Reference proteome</keyword>
<evidence type="ECO:0000313" key="3">
    <source>
        <dbReference type="EMBL" id="SDB04069.1"/>
    </source>
</evidence>
<reference evidence="4" key="1">
    <citation type="submission" date="2016-10" db="EMBL/GenBank/DDBJ databases">
        <authorList>
            <person name="Varghese N."/>
            <person name="Submissions S."/>
        </authorList>
    </citation>
    <scope>NUCLEOTIDE SEQUENCE [LARGE SCALE GENOMIC DNA]</scope>
    <source>
        <strain evidence="4">CGMCC 1.10824</strain>
    </source>
</reference>
<feature type="domain" description="Cell-division protein ZapC N-terminal" evidence="2">
    <location>
        <begin position="4"/>
        <end position="86"/>
    </location>
</feature>
<feature type="domain" description="Cell-division protein ZapC C-terminal" evidence="1">
    <location>
        <begin position="89"/>
        <end position="174"/>
    </location>
</feature>
<dbReference type="Pfam" id="PF21083">
    <property type="entry name" value="ZapC_N"/>
    <property type="match status" value="1"/>
</dbReference>
<organism evidence="3 4">
    <name type="scientific">Pseudidiomarina indica</name>
    <dbReference type="NCBI Taxonomy" id="1159017"/>
    <lineage>
        <taxon>Bacteria</taxon>
        <taxon>Pseudomonadati</taxon>
        <taxon>Pseudomonadota</taxon>
        <taxon>Gammaproteobacteria</taxon>
        <taxon>Alteromonadales</taxon>
        <taxon>Idiomarinaceae</taxon>
        <taxon>Pseudidiomarina</taxon>
    </lineage>
</organism>
<evidence type="ECO:0000259" key="1">
    <source>
        <dbReference type="Pfam" id="PF07126"/>
    </source>
</evidence>
<accession>A0A1G6A6S3</accession>
<dbReference type="RefSeq" id="WP_092590753.1">
    <property type="nucleotide sequence ID" value="NZ_FMXN01000001.1"/>
</dbReference>
<evidence type="ECO:0000313" key="4">
    <source>
        <dbReference type="Proteomes" id="UP000199626"/>
    </source>
</evidence>
<proteinExistence type="predicted"/>
<dbReference type="GO" id="GO:0051301">
    <property type="term" value="P:cell division"/>
    <property type="evidence" value="ECO:0007669"/>
    <property type="project" value="UniProtKB-KW"/>
</dbReference>
<dbReference type="Proteomes" id="UP000199626">
    <property type="component" value="Unassembled WGS sequence"/>
</dbReference>
<dbReference type="InterPro" id="IPR048372">
    <property type="entry name" value="ZapC_C"/>
</dbReference>
<dbReference type="Pfam" id="PF07126">
    <property type="entry name" value="ZapC_C"/>
    <property type="match status" value="1"/>
</dbReference>
<dbReference type="AlphaFoldDB" id="A0A1G6A6S3"/>
<sequence length="186" mass="21300">MHTTSQWRWRYDADNEQLMIQLSEGVVHCAPYKASRLIPLKAMDEPFSLDDATTFQTLFDALEASQRFSPQVILAAALNHTIYQRFGRPQMPQSWYFQTAEENHQIADNTTLEIGELVRLNSGLAEAICAVVNCEGEFVECMVLADSFPLSDIKHLAQYEVIKVMLNRLQPLHEQRDLSADYLRHA</sequence>
<dbReference type="STRING" id="1159017.SAMN02927930_00164"/>